<proteinExistence type="predicted"/>
<dbReference type="SUPFAM" id="SSF53098">
    <property type="entry name" value="Ribonuclease H-like"/>
    <property type="match status" value="1"/>
</dbReference>
<dbReference type="PROSITE" id="PS50994">
    <property type="entry name" value="INTEGRASE"/>
    <property type="match status" value="1"/>
</dbReference>
<evidence type="ECO:0000313" key="3">
    <source>
        <dbReference type="EMBL" id="RUO36943.1"/>
    </source>
</evidence>
<evidence type="ECO:0000259" key="2">
    <source>
        <dbReference type="PROSITE" id="PS50994"/>
    </source>
</evidence>
<comment type="caution">
    <text evidence="3">The sequence shown here is derived from an EMBL/GenBank/DDBJ whole genome shotgun (WGS) entry which is preliminary data.</text>
</comment>
<dbReference type="InterPro" id="IPR015378">
    <property type="entry name" value="Transposase-like_Mu_C"/>
</dbReference>
<dbReference type="AlphaFoldDB" id="A0A432WT45"/>
<feature type="domain" description="Integrase catalytic" evidence="2">
    <location>
        <begin position="254"/>
        <end position="463"/>
    </location>
</feature>
<gene>
    <name evidence="3" type="ORF">CWE13_08850</name>
</gene>
<dbReference type="Gene3D" id="3.30.420.10">
    <property type="entry name" value="Ribonuclease H-like superfamily/Ribonuclease H"/>
    <property type="match status" value="1"/>
</dbReference>
<dbReference type="GO" id="GO:0003676">
    <property type="term" value="F:nucleic acid binding"/>
    <property type="evidence" value="ECO:0007669"/>
    <property type="project" value="InterPro"/>
</dbReference>
<dbReference type="Proteomes" id="UP000286934">
    <property type="component" value="Unassembled WGS sequence"/>
</dbReference>
<organism evidence="3 4">
    <name type="scientific">Aliidiomarina shirensis</name>
    <dbReference type="NCBI Taxonomy" id="1048642"/>
    <lineage>
        <taxon>Bacteria</taxon>
        <taxon>Pseudomonadati</taxon>
        <taxon>Pseudomonadota</taxon>
        <taxon>Gammaproteobacteria</taxon>
        <taxon>Alteromonadales</taxon>
        <taxon>Idiomarinaceae</taxon>
        <taxon>Aliidiomarina</taxon>
    </lineage>
</organism>
<dbReference type="RefSeq" id="WP_126807826.1">
    <property type="nucleotide sequence ID" value="NZ_PIPP01000003.1"/>
</dbReference>
<sequence length="658" mass="74445">MTMLAIPKKAKFEYQGRTGIIEDVTSRYVVLDFDGLGVKMFEPHQLQSAYIDGEFKILQAKTEFVLCDITDPDTKQRSNFISAALEHMHESGHPSSKRVMAEALAIATNRYGMIDGKIPSTSSLKRWYKKWANNGYSIAYILGKAKARRRKQFDERNLELLEKVIEREYLQLHGGSAANAYRCYLREFEQHLPTWERENAENSTRTGEKITLKPLSHGTFYTHIQKLNAYEVDRARMGVKAANKKHRWVEGSIITQRPLERVEVDAVHLNIAVVSEDASGKRICLRPIVYVAMDVFTRLIVGHIVDFGEKNASENSNAVVKLIKDVCNPLKVGKYTNIPFPLGGMPERIISDSGPAFIASTPKAMLQSAGIGHEVTQKASPWKKPFVERFFSTLKSQCMHSIEGYAGVRTRGIELDRTLEQMAHLTRDEFQAILEDYILRIYHNNPHKGLDGLTPIEMWESVKDRCPPQMMGDFTEIAKFRGQHEQRKITMPKGVLLKGVYYNCRELQEIGHQLERQCLERSVRIMYDPLDISEITVINPLTNEMIVTPATSPNIHEGLTLFEFQERKKAIKAKLNGQSITTMQRVVNRSKSSAKPKQKSASAQDIETPLSETEIGKIMTGGIGKDADILSPKDKKRGTKLGTKSPNDHQTPKPSARC</sequence>
<evidence type="ECO:0000313" key="4">
    <source>
        <dbReference type="Proteomes" id="UP000286934"/>
    </source>
</evidence>
<dbReference type="Pfam" id="PF09299">
    <property type="entry name" value="Mu-transpos_C"/>
    <property type="match status" value="1"/>
</dbReference>
<dbReference type="InterPro" id="IPR001584">
    <property type="entry name" value="Integrase_cat-core"/>
</dbReference>
<dbReference type="InterPro" id="IPR012337">
    <property type="entry name" value="RNaseH-like_sf"/>
</dbReference>
<keyword evidence="4" id="KW-1185">Reference proteome</keyword>
<protein>
    <recommendedName>
        <fullName evidence="2">Integrase catalytic domain-containing protein</fullName>
    </recommendedName>
</protein>
<feature type="region of interest" description="Disordered" evidence="1">
    <location>
        <begin position="582"/>
        <end position="658"/>
    </location>
</feature>
<dbReference type="OrthoDB" id="501284at2"/>
<reference evidence="4" key="1">
    <citation type="journal article" date="2018" name="Front. Microbiol.">
        <title>Genome-Based Analysis Reveals the Taxonomy and Diversity of the Family Idiomarinaceae.</title>
        <authorList>
            <person name="Liu Y."/>
            <person name="Lai Q."/>
            <person name="Shao Z."/>
        </authorList>
    </citation>
    <scope>NUCLEOTIDE SEQUENCE [LARGE SCALE GENOMIC DNA]</scope>
    <source>
        <strain evidence="4">AIS</strain>
    </source>
</reference>
<dbReference type="InterPro" id="IPR036397">
    <property type="entry name" value="RNaseH_sf"/>
</dbReference>
<dbReference type="EMBL" id="PIPP01000003">
    <property type="protein sequence ID" value="RUO36943.1"/>
    <property type="molecule type" value="Genomic_DNA"/>
</dbReference>
<name>A0A432WT45_9GAMM</name>
<dbReference type="GO" id="GO:0015074">
    <property type="term" value="P:DNA integration"/>
    <property type="evidence" value="ECO:0007669"/>
    <property type="project" value="InterPro"/>
</dbReference>
<evidence type="ECO:0000256" key="1">
    <source>
        <dbReference type="SAM" id="MobiDB-lite"/>
    </source>
</evidence>
<accession>A0A432WT45</accession>